<dbReference type="Gene3D" id="2.60.40.1230">
    <property type="match status" value="1"/>
</dbReference>
<dbReference type="InterPro" id="IPR008152">
    <property type="entry name" value="Clathrin_a/b/g-adaptin_app_Ig"/>
</dbReference>
<dbReference type="EnsemblMetazoa" id="GAUT045462-RA">
    <property type="protein sequence ID" value="GAUT045462-PA"/>
    <property type="gene ID" value="GAUT045462"/>
</dbReference>
<dbReference type="PANTHER" id="PTHR45905:SF1">
    <property type="entry name" value="GOLGI-LOCALIZED, GAMMA-ADAPTIN EAR CONTAINING, ARF BINDING PROTEIN"/>
    <property type="match status" value="1"/>
</dbReference>
<feature type="domain" description="VHS" evidence="9">
    <location>
        <begin position="15"/>
        <end position="140"/>
    </location>
</feature>
<dbReference type="SUPFAM" id="SSF89009">
    <property type="entry name" value="GAT-like domain"/>
    <property type="match status" value="1"/>
</dbReference>
<feature type="domain" description="GAE" evidence="10">
    <location>
        <begin position="544"/>
        <end position="684"/>
    </location>
</feature>
<dbReference type="GO" id="GO:0031901">
    <property type="term" value="C:early endosome membrane"/>
    <property type="evidence" value="ECO:0007669"/>
    <property type="project" value="UniProtKB-SubCell"/>
</dbReference>
<dbReference type="InterPro" id="IPR038425">
    <property type="entry name" value="GAT_sf"/>
</dbReference>
<dbReference type="InterPro" id="IPR013041">
    <property type="entry name" value="Clathrin_app_Ig-like_sf"/>
</dbReference>
<dbReference type="SUPFAM" id="SSF48464">
    <property type="entry name" value="ENTH/VHS domain"/>
    <property type="match status" value="1"/>
</dbReference>
<evidence type="ECO:0000259" key="10">
    <source>
        <dbReference type="PROSITE" id="PS50180"/>
    </source>
</evidence>
<dbReference type="GO" id="GO:0035091">
    <property type="term" value="F:phosphatidylinositol binding"/>
    <property type="evidence" value="ECO:0007669"/>
    <property type="project" value="InterPro"/>
</dbReference>
<dbReference type="InterPro" id="IPR004152">
    <property type="entry name" value="GAT_dom"/>
</dbReference>
<dbReference type="SMART" id="SM00809">
    <property type="entry name" value="Alpha_adaptinC2"/>
    <property type="match status" value="1"/>
</dbReference>
<evidence type="ECO:0000259" key="9">
    <source>
        <dbReference type="PROSITE" id="PS50179"/>
    </source>
</evidence>
<keyword evidence="4" id="KW-0813">Transport</keyword>
<dbReference type="VEuPathDB" id="VectorBase:GAUT045462"/>
<dbReference type="SMART" id="SM00288">
    <property type="entry name" value="VHS"/>
    <property type="match status" value="1"/>
</dbReference>
<evidence type="ECO:0000256" key="6">
    <source>
        <dbReference type="ARBA" id="ARBA00022843"/>
    </source>
</evidence>
<feature type="domain" description="GAT" evidence="11">
    <location>
        <begin position="165"/>
        <end position="293"/>
    </location>
</feature>
<dbReference type="InterPro" id="IPR008153">
    <property type="entry name" value="GAE_dom"/>
</dbReference>
<dbReference type="InterPro" id="IPR008942">
    <property type="entry name" value="ENTH_VHS"/>
</dbReference>
<name>A0A1A9VRT1_GLOAU</name>
<dbReference type="GO" id="GO:0034394">
    <property type="term" value="P:protein localization to cell surface"/>
    <property type="evidence" value="ECO:0007669"/>
    <property type="project" value="TreeGrafter"/>
</dbReference>
<dbReference type="AlphaFoldDB" id="A0A1A9VRT1"/>
<evidence type="ECO:0000256" key="5">
    <source>
        <dbReference type="ARBA" id="ARBA00022753"/>
    </source>
</evidence>
<dbReference type="Gene3D" id="1.20.58.160">
    <property type="match status" value="1"/>
</dbReference>
<keyword evidence="7" id="KW-0653">Protein transport</keyword>
<dbReference type="STRING" id="7395.A0A1A9VRT1"/>
<dbReference type="GO" id="GO:0006886">
    <property type="term" value="P:intracellular protein transport"/>
    <property type="evidence" value="ECO:0007669"/>
    <property type="project" value="InterPro"/>
</dbReference>
<evidence type="ECO:0000259" key="11">
    <source>
        <dbReference type="PROSITE" id="PS50909"/>
    </source>
</evidence>
<keyword evidence="5" id="KW-0967">Endosome</keyword>
<comment type="similarity">
    <text evidence="3">Belongs to the GGA protein family.</text>
</comment>
<proteinExistence type="inferred from homology"/>
<comment type="subcellular location">
    <subcellularLocation>
        <location evidence="2">Early endosome membrane</location>
        <topology evidence="2">Peripheral membrane protein</topology>
    </subcellularLocation>
    <subcellularLocation>
        <location evidence="1">Golgi apparatus</location>
        <location evidence="1">trans-Golgi network membrane</location>
        <topology evidence="1">Peripheral membrane protein</topology>
    </subcellularLocation>
</comment>
<dbReference type="PROSITE" id="PS50909">
    <property type="entry name" value="GAT"/>
    <property type="match status" value="1"/>
</dbReference>
<evidence type="ECO:0000256" key="7">
    <source>
        <dbReference type="ARBA" id="ARBA00022927"/>
    </source>
</evidence>
<evidence type="ECO:0000256" key="8">
    <source>
        <dbReference type="ARBA" id="ARBA00023034"/>
    </source>
</evidence>
<reference evidence="12" key="1">
    <citation type="submission" date="2020-05" db="UniProtKB">
        <authorList>
            <consortium name="EnsemblMetazoa"/>
        </authorList>
    </citation>
    <scope>IDENTIFICATION</scope>
    <source>
        <strain evidence="12">TTRI</strain>
    </source>
</reference>
<dbReference type="InterPro" id="IPR027422">
    <property type="entry name" value="GGA1-3"/>
</dbReference>
<sequence length="690" mass="78166">MATDEDIMKEMLERATNPAKDSVDQMAVQMFCLIVRSNADLVNKAHDLLTIKMFSTNGLEALRAVGLLEECMSKCGAEFQKKTAKFTFLNKLIQLVIDRHSGPATSVEVKKRVMDCLLLWTLEHSDKTKIREAYDNLKKQVNFEHGTLTPSVSASAAWEKRESILGKDDDLVAKLLKQGGEENYKKVNLLIQHRFNQEAKRLELMREHKIKLREIQNTIDLLNEMLDNYSPEAVNNDDKDTLRLLYESCDGSKYKLKLLQDSKWEFDEAAIEDTFHVYSLLVNCMGRYDNIINGTTVDNNAANNNAETIDTTTIDDTNILQDLIGDTSMTKSFDAKMVTPSDTISELTDIFANVETKKEDVLEYSTTSYPGDLLESLDLLEPISVFESKVNLSVPTVNDVEKAKPEDFKGLKEIDKLSEDLLKENLKTENRLSSFKKEPEKVTLNDLAKERTHSSLNVTSNRQKGMLPLMSHKTSDKKAKDILIDHILQIDDDNLKRETSNCSFSTTNNSNLKEEEREYVPESVLPVPESLCDIFVDLDQVTPLTEGERCIIDDEDMKVVLNFTADRPGPNVSVMVLTAINKSRSFIKDFRFQTGVKKVKISRNVNLKICTKASLFQPCKVRLLPATDTVMMATKPFRPAASINQVILLFNPTYRPIDLVGIIQYKVNEDPDAFSEPWVVKDIDCGIKIQ</sequence>
<evidence type="ECO:0000256" key="1">
    <source>
        <dbReference type="ARBA" id="ARBA00004150"/>
    </source>
</evidence>
<evidence type="ECO:0000256" key="2">
    <source>
        <dbReference type="ARBA" id="ARBA00004220"/>
    </source>
</evidence>
<dbReference type="PROSITE" id="PS50180">
    <property type="entry name" value="GAE"/>
    <property type="match status" value="1"/>
</dbReference>
<dbReference type="Pfam" id="PF00790">
    <property type="entry name" value="VHS"/>
    <property type="match status" value="1"/>
</dbReference>
<keyword evidence="6" id="KW-0832">Ubl conjugation</keyword>
<evidence type="ECO:0000256" key="3">
    <source>
        <dbReference type="ARBA" id="ARBA00008099"/>
    </source>
</evidence>
<dbReference type="Gene3D" id="1.25.40.90">
    <property type="match status" value="1"/>
</dbReference>
<dbReference type="GO" id="GO:0031267">
    <property type="term" value="F:small GTPase binding"/>
    <property type="evidence" value="ECO:0007669"/>
    <property type="project" value="InterPro"/>
</dbReference>
<dbReference type="GO" id="GO:0043130">
    <property type="term" value="F:ubiquitin binding"/>
    <property type="evidence" value="ECO:0007669"/>
    <property type="project" value="InterPro"/>
</dbReference>
<organism evidence="12 13">
    <name type="scientific">Glossina austeni</name>
    <name type="common">Savannah tsetse fly</name>
    <dbReference type="NCBI Taxonomy" id="7395"/>
    <lineage>
        <taxon>Eukaryota</taxon>
        <taxon>Metazoa</taxon>
        <taxon>Ecdysozoa</taxon>
        <taxon>Arthropoda</taxon>
        <taxon>Hexapoda</taxon>
        <taxon>Insecta</taxon>
        <taxon>Pterygota</taxon>
        <taxon>Neoptera</taxon>
        <taxon>Endopterygota</taxon>
        <taxon>Diptera</taxon>
        <taxon>Brachycera</taxon>
        <taxon>Muscomorpha</taxon>
        <taxon>Hippoboscoidea</taxon>
        <taxon>Glossinidae</taxon>
        <taxon>Glossina</taxon>
    </lineage>
</organism>
<dbReference type="PANTHER" id="PTHR45905">
    <property type="entry name" value="GOLGI-LOCALIZED, GAMMA-ADAPTIN EAR CONTAINING, ARF BINDING PROTEIN"/>
    <property type="match status" value="1"/>
</dbReference>
<dbReference type="PROSITE" id="PS50179">
    <property type="entry name" value="VHS"/>
    <property type="match status" value="1"/>
</dbReference>
<dbReference type="SUPFAM" id="SSF49348">
    <property type="entry name" value="Clathrin adaptor appendage domain"/>
    <property type="match status" value="1"/>
</dbReference>
<dbReference type="Proteomes" id="UP000078200">
    <property type="component" value="Unassembled WGS sequence"/>
</dbReference>
<keyword evidence="13" id="KW-1185">Reference proteome</keyword>
<protein>
    <recommendedName>
        <fullName evidence="14">VHS domain-containing protein</fullName>
    </recommendedName>
</protein>
<dbReference type="InterPro" id="IPR002014">
    <property type="entry name" value="VHS_dom"/>
</dbReference>
<evidence type="ECO:0000313" key="12">
    <source>
        <dbReference type="EnsemblMetazoa" id="GAUT045462-PA"/>
    </source>
</evidence>
<keyword evidence="8" id="KW-0333">Golgi apparatus</keyword>
<evidence type="ECO:0000313" key="13">
    <source>
        <dbReference type="Proteomes" id="UP000078200"/>
    </source>
</evidence>
<dbReference type="GO" id="GO:0006893">
    <property type="term" value="P:Golgi to plasma membrane transport"/>
    <property type="evidence" value="ECO:0007669"/>
    <property type="project" value="TreeGrafter"/>
</dbReference>
<evidence type="ECO:0008006" key="14">
    <source>
        <dbReference type="Google" id="ProtNLM"/>
    </source>
</evidence>
<evidence type="ECO:0000256" key="4">
    <source>
        <dbReference type="ARBA" id="ARBA00022448"/>
    </source>
</evidence>
<dbReference type="GO" id="GO:0005802">
    <property type="term" value="C:trans-Golgi network"/>
    <property type="evidence" value="ECO:0007669"/>
    <property type="project" value="InterPro"/>
</dbReference>
<accession>A0A1A9VRT1</accession>